<accession>I5C3R1</accession>
<proteinExistence type="predicted"/>
<comment type="caution">
    <text evidence="1">The sequence shown here is derived from an EMBL/GenBank/DDBJ whole genome shotgun (WGS) entry which is preliminary data.</text>
</comment>
<organism evidence="1 2">
    <name type="scientific">Nitritalea halalkaliphila LW7</name>
    <dbReference type="NCBI Taxonomy" id="1189621"/>
    <lineage>
        <taxon>Bacteria</taxon>
        <taxon>Pseudomonadati</taxon>
        <taxon>Bacteroidota</taxon>
        <taxon>Cytophagia</taxon>
        <taxon>Cytophagales</taxon>
        <taxon>Cyclobacteriaceae</taxon>
        <taxon>Nitritalea</taxon>
    </lineage>
</organism>
<dbReference type="AlphaFoldDB" id="I5C3R1"/>
<reference evidence="1 2" key="1">
    <citation type="submission" date="2012-05" db="EMBL/GenBank/DDBJ databases">
        <title>Genome sequence of Nitritalea halalkaliphila LW7.</title>
        <authorList>
            <person name="Jangir P.K."/>
            <person name="Singh A."/>
            <person name="Shivaji S."/>
            <person name="Sharma R."/>
        </authorList>
    </citation>
    <scope>NUCLEOTIDE SEQUENCE [LARGE SCALE GENOMIC DNA]</scope>
    <source>
        <strain evidence="1 2">LW7</strain>
    </source>
</reference>
<gene>
    <name evidence="1" type="ORF">A3SI_09697</name>
</gene>
<evidence type="ECO:0000313" key="2">
    <source>
        <dbReference type="Proteomes" id="UP000005551"/>
    </source>
</evidence>
<dbReference type="RefSeq" id="WP_009054927.1">
    <property type="nucleotide sequence ID" value="NZ_AJYA01000020.1"/>
</dbReference>
<keyword evidence="2" id="KW-1185">Reference proteome</keyword>
<sequence>MLTAAESKKLKTIDELVDFDKPVERLGVGIEEVETAEKSKGTNRYKKMLRDPRTAKDAVILAEILNRKHF</sequence>
<dbReference type="Proteomes" id="UP000005551">
    <property type="component" value="Unassembled WGS sequence"/>
</dbReference>
<dbReference type="STRING" id="1189621.A3SI_09697"/>
<dbReference type="OrthoDB" id="840081at2"/>
<evidence type="ECO:0000313" key="1">
    <source>
        <dbReference type="EMBL" id="EIM76463.1"/>
    </source>
</evidence>
<name>I5C3R1_9BACT</name>
<dbReference type="EMBL" id="AJYA01000020">
    <property type="protein sequence ID" value="EIM76463.1"/>
    <property type="molecule type" value="Genomic_DNA"/>
</dbReference>
<protein>
    <submittedName>
        <fullName evidence="1">Uncharacterized protein</fullName>
    </submittedName>
</protein>